<keyword evidence="3" id="KW-1185">Reference proteome</keyword>
<dbReference type="RefSeq" id="WP_275229519.1">
    <property type="nucleotide sequence ID" value="NZ_JARESE010000062.1"/>
</dbReference>
<evidence type="ECO:0000313" key="3">
    <source>
        <dbReference type="Proteomes" id="UP001216253"/>
    </source>
</evidence>
<protein>
    <submittedName>
        <fullName evidence="2">DUF2306 domain-containing protein</fullName>
    </submittedName>
</protein>
<proteinExistence type="predicted"/>
<dbReference type="EMBL" id="JARESE010000062">
    <property type="protein sequence ID" value="MDE8653441.1"/>
    <property type="molecule type" value="Genomic_DNA"/>
</dbReference>
<organism evidence="2 3">
    <name type="scientific">Novosphingobium album</name>
    <name type="common">ex Liu et al. 2023</name>
    <dbReference type="NCBI Taxonomy" id="3031130"/>
    <lineage>
        <taxon>Bacteria</taxon>
        <taxon>Pseudomonadati</taxon>
        <taxon>Pseudomonadota</taxon>
        <taxon>Alphaproteobacteria</taxon>
        <taxon>Sphingomonadales</taxon>
        <taxon>Sphingomonadaceae</taxon>
        <taxon>Novosphingobium</taxon>
    </lineage>
</organism>
<evidence type="ECO:0000256" key="1">
    <source>
        <dbReference type="SAM" id="Phobius"/>
    </source>
</evidence>
<reference evidence="2 3" key="1">
    <citation type="submission" date="2023-03" db="EMBL/GenBank/DDBJ databases">
        <title>NovoSphingobium album sp. nov. isolated from polycyclic aromatic hydrocarbons- and heavy-metal polluted soil.</title>
        <authorList>
            <person name="Liu Z."/>
            <person name="Wang K."/>
        </authorList>
    </citation>
    <scope>NUCLEOTIDE SEQUENCE [LARGE SCALE GENOMIC DNA]</scope>
    <source>
        <strain evidence="2 3">H3SJ31-1</strain>
    </source>
</reference>
<keyword evidence="1" id="KW-1133">Transmembrane helix</keyword>
<dbReference type="Pfam" id="PF10067">
    <property type="entry name" value="DUF2306"/>
    <property type="match status" value="1"/>
</dbReference>
<gene>
    <name evidence="2" type="ORF">PYV00_17215</name>
</gene>
<feature type="transmembrane region" description="Helical" evidence="1">
    <location>
        <begin position="244"/>
        <end position="270"/>
    </location>
</feature>
<comment type="caution">
    <text evidence="2">The sequence shown here is derived from an EMBL/GenBank/DDBJ whole genome shotgun (WGS) entry which is preliminary data.</text>
</comment>
<feature type="transmembrane region" description="Helical" evidence="1">
    <location>
        <begin position="112"/>
        <end position="131"/>
    </location>
</feature>
<feature type="transmembrane region" description="Helical" evidence="1">
    <location>
        <begin position="143"/>
        <end position="162"/>
    </location>
</feature>
<feature type="transmembrane region" description="Helical" evidence="1">
    <location>
        <begin position="25"/>
        <end position="46"/>
    </location>
</feature>
<accession>A0ABT5WU92</accession>
<feature type="transmembrane region" description="Helical" evidence="1">
    <location>
        <begin position="78"/>
        <end position="100"/>
    </location>
</feature>
<feature type="transmembrane region" description="Helical" evidence="1">
    <location>
        <begin position="214"/>
        <end position="232"/>
    </location>
</feature>
<keyword evidence="1" id="KW-0812">Transmembrane</keyword>
<sequence>MTPSVSETGIVGPSPGERLLRRSGLAWFLVAVLGQGAFIWMIAAHYGRKTLSGNFAGWNDKPIITGYVPDDHIGNAMFAAHVLLAAIVTLGGLLQLVPAIRRRAPAFHRWNGRLFFIVAGMMALGGLWLTWVRHTYLSPISGIAVSVDGVLILLFATIAWRAAIRRDLAGHRRWALRAFMVVNGVWFLRVGIMAWALTTGGLGMNDTLSGPADIALQFGAYLVPLAVLEAYFRGQDSRRAPIQYSVGGLIVVMTVITILGAGGAVAFMWAPYMT</sequence>
<keyword evidence="1" id="KW-0472">Membrane</keyword>
<dbReference type="Proteomes" id="UP001216253">
    <property type="component" value="Unassembled WGS sequence"/>
</dbReference>
<name>A0ABT5WU92_9SPHN</name>
<evidence type="ECO:0000313" key="2">
    <source>
        <dbReference type="EMBL" id="MDE8653441.1"/>
    </source>
</evidence>
<dbReference type="InterPro" id="IPR018750">
    <property type="entry name" value="DUF2306_membrane"/>
</dbReference>